<dbReference type="InterPro" id="IPR006035">
    <property type="entry name" value="Ureohydrolase"/>
</dbReference>
<dbReference type="HOGENOM" id="CLU_309736_0_0_1"/>
<evidence type="ECO:0000256" key="12">
    <source>
        <dbReference type="RuleBase" id="RU003684"/>
    </source>
</evidence>
<dbReference type="SUPFAM" id="SSF50044">
    <property type="entry name" value="SH3-domain"/>
    <property type="match status" value="2"/>
</dbReference>
<dbReference type="CDD" id="cd09989">
    <property type="entry name" value="Arginase"/>
    <property type="match status" value="1"/>
</dbReference>
<dbReference type="SUPFAM" id="SSF54236">
    <property type="entry name" value="Ubiquitin-like"/>
    <property type="match status" value="1"/>
</dbReference>
<feature type="region of interest" description="Disordered" evidence="14">
    <location>
        <begin position="322"/>
        <end position="353"/>
    </location>
</feature>
<dbReference type="NCBIfam" id="TIGR01229">
    <property type="entry name" value="rocF_arginase"/>
    <property type="match status" value="1"/>
</dbReference>
<dbReference type="PRINTS" id="PR00116">
    <property type="entry name" value="ARGINASE"/>
</dbReference>
<dbReference type="Gene3D" id="3.40.800.10">
    <property type="entry name" value="Ureohydrolase domain"/>
    <property type="match status" value="1"/>
</dbReference>
<dbReference type="eggNOG" id="KOG2965">
    <property type="taxonomic scope" value="Eukaryota"/>
</dbReference>
<dbReference type="SUPFAM" id="SSF47769">
    <property type="entry name" value="SAM/Pointed domain"/>
    <property type="match status" value="1"/>
</dbReference>
<evidence type="ECO:0000313" key="19">
    <source>
        <dbReference type="Proteomes" id="UP000009131"/>
    </source>
</evidence>
<keyword evidence="19" id="KW-1185">Reference proteome</keyword>
<dbReference type="PANTHER" id="PTHR43782">
    <property type="entry name" value="ARGINASE"/>
    <property type="match status" value="1"/>
</dbReference>
<dbReference type="PROSITE" id="PS50200">
    <property type="entry name" value="RA"/>
    <property type="match status" value="1"/>
</dbReference>
<feature type="region of interest" description="Disordered" evidence="14">
    <location>
        <begin position="252"/>
        <end position="296"/>
    </location>
</feature>
<dbReference type="GO" id="GO:0005829">
    <property type="term" value="C:cytosol"/>
    <property type="evidence" value="ECO:0007669"/>
    <property type="project" value="TreeGrafter"/>
</dbReference>
<evidence type="ECO:0000256" key="3">
    <source>
        <dbReference type="ARBA" id="ARBA00012168"/>
    </source>
</evidence>
<evidence type="ECO:0000313" key="18">
    <source>
        <dbReference type="EMBL" id="GAA94076.1"/>
    </source>
</evidence>
<dbReference type="InterPro" id="IPR013761">
    <property type="entry name" value="SAM/pointed_sf"/>
</dbReference>
<dbReference type="Gene3D" id="1.10.150.50">
    <property type="entry name" value="Transcription Factor, Ets-1"/>
    <property type="match status" value="1"/>
</dbReference>
<dbReference type="OrthoDB" id="9992747at2759"/>
<dbReference type="EC" id="3.5.3.1" evidence="3"/>
<dbReference type="RefSeq" id="XP_014565656.1">
    <property type="nucleotide sequence ID" value="XM_014710170.1"/>
</dbReference>
<feature type="domain" description="Ras-associating" evidence="17">
    <location>
        <begin position="344"/>
        <end position="428"/>
    </location>
</feature>
<evidence type="ECO:0000256" key="13">
    <source>
        <dbReference type="SAM" id="Coils"/>
    </source>
</evidence>
<feature type="domain" description="SAM" evidence="16">
    <location>
        <begin position="15"/>
        <end position="78"/>
    </location>
</feature>
<evidence type="ECO:0000259" key="17">
    <source>
        <dbReference type="PROSITE" id="PS50200"/>
    </source>
</evidence>
<feature type="region of interest" description="Disordered" evidence="14">
    <location>
        <begin position="444"/>
        <end position="495"/>
    </location>
</feature>
<keyword evidence="6" id="KW-0056">Arginine metabolism</keyword>
<dbReference type="Pfam" id="PF00788">
    <property type="entry name" value="RA"/>
    <property type="match status" value="1"/>
</dbReference>
<dbReference type="InterPro" id="IPR001452">
    <property type="entry name" value="SH3_domain"/>
</dbReference>
<dbReference type="GO" id="GO:0000050">
    <property type="term" value="P:urea cycle"/>
    <property type="evidence" value="ECO:0007669"/>
    <property type="project" value="UniProtKB-UniPathway"/>
</dbReference>
<proteinExistence type="inferred from homology"/>
<dbReference type="InterPro" id="IPR036028">
    <property type="entry name" value="SH3-like_dom_sf"/>
</dbReference>
<dbReference type="PROSITE" id="PS51409">
    <property type="entry name" value="ARGINASE_2"/>
    <property type="match status" value="1"/>
</dbReference>
<dbReference type="SMART" id="SM00326">
    <property type="entry name" value="SH3"/>
    <property type="match status" value="2"/>
</dbReference>
<organism evidence="18 19">
    <name type="scientific">Mixia osmundae (strain CBS 9802 / IAM 14324 / JCM 22182 / KY 12970)</name>
    <dbReference type="NCBI Taxonomy" id="764103"/>
    <lineage>
        <taxon>Eukaryota</taxon>
        <taxon>Fungi</taxon>
        <taxon>Dikarya</taxon>
        <taxon>Basidiomycota</taxon>
        <taxon>Pucciniomycotina</taxon>
        <taxon>Mixiomycetes</taxon>
        <taxon>Mixiales</taxon>
        <taxon>Mixiaceae</taxon>
        <taxon>Mixia</taxon>
    </lineage>
</organism>
<dbReference type="InterPro" id="IPR014033">
    <property type="entry name" value="Arginase"/>
</dbReference>
<evidence type="ECO:0000256" key="1">
    <source>
        <dbReference type="ARBA" id="ARBA00001936"/>
    </source>
</evidence>
<dbReference type="PROSITE" id="PS01053">
    <property type="entry name" value="ARGINASE_1"/>
    <property type="match status" value="1"/>
</dbReference>
<dbReference type="SMART" id="SM00314">
    <property type="entry name" value="RA"/>
    <property type="match status" value="1"/>
</dbReference>
<dbReference type="UniPathway" id="UPA00158">
    <property type="reaction ID" value="UER00270"/>
</dbReference>
<evidence type="ECO:0000256" key="8">
    <source>
        <dbReference type="ARBA" id="ARBA00022801"/>
    </source>
</evidence>
<dbReference type="PANTHER" id="PTHR43782:SF3">
    <property type="entry name" value="ARGINASE"/>
    <property type="match status" value="1"/>
</dbReference>
<dbReference type="InParanoid" id="G7DU16"/>
<evidence type="ECO:0000259" key="16">
    <source>
        <dbReference type="PROSITE" id="PS50105"/>
    </source>
</evidence>
<feature type="compositionally biased region" description="Polar residues" evidence="14">
    <location>
        <begin position="153"/>
        <end position="186"/>
    </location>
</feature>
<dbReference type="CDD" id="cd01786">
    <property type="entry name" value="RA_STE50"/>
    <property type="match status" value="1"/>
</dbReference>
<dbReference type="EMBL" id="BABT02000027">
    <property type="protein sequence ID" value="GAA94076.1"/>
    <property type="molecule type" value="Genomic_DNA"/>
</dbReference>
<evidence type="ECO:0000256" key="6">
    <source>
        <dbReference type="ARBA" id="ARBA00022503"/>
    </source>
</evidence>
<comment type="cofactor">
    <cofactor evidence="1">
        <name>Mn(2+)</name>
        <dbReference type="ChEBI" id="CHEBI:29035"/>
    </cofactor>
</comment>
<dbReference type="FunFam" id="3.40.800.10:FF:000009">
    <property type="entry name" value="Arginase"/>
    <property type="match status" value="1"/>
</dbReference>
<dbReference type="InterPro" id="IPR001660">
    <property type="entry name" value="SAM"/>
</dbReference>
<dbReference type="InterPro" id="IPR000159">
    <property type="entry name" value="RA_dom"/>
</dbReference>
<dbReference type="STRING" id="764103.G7DU16"/>
<reference evidence="18 19" key="1">
    <citation type="journal article" date="2011" name="J. Gen. Appl. Microbiol.">
        <title>Draft genome sequencing of the enigmatic basidiomycete Mixia osmundae.</title>
        <authorList>
            <person name="Nishida H."/>
            <person name="Nagatsuka Y."/>
            <person name="Sugiyama J."/>
        </authorList>
    </citation>
    <scope>NUCLEOTIDE SEQUENCE [LARGE SCALE GENOMIC DNA]</scope>
    <source>
        <strain evidence="19">CBS 9802 / IAM 14324 / JCM 22182 / KY 12970</strain>
    </source>
</reference>
<protein>
    <recommendedName>
        <fullName evidence="4">Arginase</fullName>
        <ecNumber evidence="3">3.5.3.1</ecNumber>
    </recommendedName>
</protein>
<dbReference type="InterPro" id="IPR023696">
    <property type="entry name" value="Ureohydrolase_dom_sf"/>
</dbReference>
<evidence type="ECO:0000256" key="4">
    <source>
        <dbReference type="ARBA" id="ARBA00018123"/>
    </source>
</evidence>
<dbReference type="SMART" id="SM00454">
    <property type="entry name" value="SAM"/>
    <property type="match status" value="1"/>
</dbReference>
<keyword evidence="5 10" id="KW-0728">SH3 domain</keyword>
<dbReference type="PROSITE" id="PS50105">
    <property type="entry name" value="SAM_DOMAIN"/>
    <property type="match status" value="1"/>
</dbReference>
<accession>G7DU16</accession>
<keyword evidence="13" id="KW-0175">Coiled coil</keyword>
<feature type="compositionally biased region" description="Low complexity" evidence="14">
    <location>
        <begin position="279"/>
        <end position="296"/>
    </location>
</feature>
<comment type="pathway">
    <text evidence="2">Nitrogen metabolism; urea cycle; L-ornithine and urea from L-arginine: step 1/1.</text>
</comment>
<comment type="caution">
    <text evidence="18">The sequence shown here is derived from an EMBL/GenBank/DDBJ whole genome shotgun (WGS) entry which is preliminary data.</text>
</comment>
<dbReference type="GO" id="GO:0007165">
    <property type="term" value="P:signal transduction"/>
    <property type="evidence" value="ECO:0007669"/>
    <property type="project" value="InterPro"/>
</dbReference>
<dbReference type="Pfam" id="PF00018">
    <property type="entry name" value="SH3_1"/>
    <property type="match status" value="1"/>
</dbReference>
<dbReference type="GO" id="GO:0005634">
    <property type="term" value="C:nucleus"/>
    <property type="evidence" value="ECO:0007669"/>
    <property type="project" value="TreeGrafter"/>
</dbReference>
<feature type="coiled-coil region" evidence="13">
    <location>
        <begin position="126"/>
        <end position="153"/>
    </location>
</feature>
<evidence type="ECO:0000256" key="9">
    <source>
        <dbReference type="ARBA" id="ARBA00023211"/>
    </source>
</evidence>
<dbReference type="CDD" id="cd00174">
    <property type="entry name" value="SH3"/>
    <property type="match status" value="2"/>
</dbReference>
<dbReference type="InterPro" id="IPR029071">
    <property type="entry name" value="Ubiquitin-like_domsf"/>
</dbReference>
<evidence type="ECO:0000256" key="7">
    <source>
        <dbReference type="ARBA" id="ARBA00022723"/>
    </source>
</evidence>
<evidence type="ECO:0000256" key="14">
    <source>
        <dbReference type="SAM" id="MobiDB-lite"/>
    </source>
</evidence>
<dbReference type="InterPro" id="IPR020855">
    <property type="entry name" value="Ureohydrolase_Mn_BS"/>
</dbReference>
<evidence type="ECO:0000259" key="15">
    <source>
        <dbReference type="PROSITE" id="PS50002"/>
    </source>
</evidence>
<feature type="compositionally biased region" description="Low complexity" evidence="14">
    <location>
        <begin position="338"/>
        <end position="351"/>
    </location>
</feature>
<dbReference type="Pfam" id="PF00491">
    <property type="entry name" value="Arginase"/>
    <property type="match status" value="1"/>
</dbReference>
<keyword evidence="9" id="KW-0464">Manganese</keyword>
<reference evidence="18 19" key="2">
    <citation type="journal article" date="2012" name="Open Biol.">
        <title>Characteristics of nucleosomes and linker DNA regions on the genome of the basidiomycete Mixia osmundae revealed by mono- and dinucleosome mapping.</title>
        <authorList>
            <person name="Nishida H."/>
            <person name="Kondo S."/>
            <person name="Matsumoto T."/>
            <person name="Suzuki Y."/>
            <person name="Yoshikawa H."/>
            <person name="Taylor T.D."/>
            <person name="Sugiyama J."/>
        </authorList>
    </citation>
    <scope>NUCLEOTIDE SEQUENCE [LARGE SCALE GENOMIC DNA]</scope>
    <source>
        <strain evidence="19">CBS 9802 / IAM 14324 / JCM 22182 / KY 12970</strain>
    </source>
</reference>
<dbReference type="GO" id="GO:0004053">
    <property type="term" value="F:arginase activity"/>
    <property type="evidence" value="ECO:0007669"/>
    <property type="project" value="UniProtKB-EC"/>
</dbReference>
<dbReference type="SUPFAM" id="SSF52768">
    <property type="entry name" value="Arginase/deacetylase"/>
    <property type="match status" value="1"/>
</dbReference>
<dbReference type="GO" id="GO:0006525">
    <property type="term" value="P:arginine metabolic process"/>
    <property type="evidence" value="ECO:0007669"/>
    <property type="project" value="UniProtKB-KW"/>
</dbReference>
<evidence type="ECO:0000256" key="10">
    <source>
        <dbReference type="PROSITE-ProRule" id="PRU00192"/>
    </source>
</evidence>
<dbReference type="Gene3D" id="2.30.30.40">
    <property type="entry name" value="SH3 Domains"/>
    <property type="match status" value="1"/>
</dbReference>
<dbReference type="Gene3D" id="3.10.20.90">
    <property type="entry name" value="Phosphatidylinositol 3-kinase Catalytic Subunit, Chain A, domain 1"/>
    <property type="match status" value="1"/>
</dbReference>
<dbReference type="PROSITE" id="PS50002">
    <property type="entry name" value="SH3"/>
    <property type="match status" value="1"/>
</dbReference>
<dbReference type="OMA" id="WFIGKVP"/>
<name>G7DU16_MIXOS</name>
<comment type="similarity">
    <text evidence="11 12">Belongs to the arginase family.</text>
</comment>
<dbReference type="Pfam" id="PF07647">
    <property type="entry name" value="SAM_2"/>
    <property type="match status" value="1"/>
</dbReference>
<dbReference type="GO" id="GO:0030145">
    <property type="term" value="F:manganese ion binding"/>
    <property type="evidence" value="ECO:0007669"/>
    <property type="project" value="TreeGrafter"/>
</dbReference>
<sequence>MNGANGHVQQPILEWDEEGVKAWLSSLNLSQFGSQIDEHGITGEILVHLDHEALRDIGVHSVGQRLAILKAVYNVKLRDKIPIEDGHWIPPSDQDESAASDDAALFDGLSSPMRVYELISDRDERIVSLEREIVRLGDALQALREEMQQITRTITSNPATSMRPGSSPSKSPTGFQFPQQLSSITRAPQLAGSRVSAHGRSQSTTVPTPPQAVAQRVLTHARASSTANVTTAAIGSSPSGSSALLPLLSSPATTSYSPERILPPLPMSATGPLTPSMGTPTTANSHASSSSSTGAFFSDSARSQSAATSVFSIDQQGQSSRTSVATTAVSPDVQQPLSSSAKSVASSSGSADNPYKSFKVTLEDPCYRVLPAALKKYNINDDWRDYALFICYGSNEKCLSYDDKPLLLFQKLKESGQKPCFLLRHIRDIKSPIAVAAAKHAARMEKRAKDGQTTTSTATAHKDYTRNTRLHHPPVLQPVGRSQVSPGREGSYSEDASISRPAIGYALAIYPYLAEREDELDVAVGDTFAILSKTKGWWVVHRESNSPDVDVTRSAWIPAGCLLETSVSALSLVTSANGASSVINPLSIVSQSTPSIALMDYKSRGNDELSLVKGERLNVYKRYNHFSFAINDATATGMSSGEALKFIKQPAHVGIIGCPFSGGQPKAGVDIGPLQLIEAGLLDDIKGLGYGIVFDGQLEFEHSEADDPPIGILKRPRLVSRVNKTVADTIEANARAGRLTLTLGGDHSLAMATVSGTFRVHPDACLIWIDAHADLNTPLTTESGNLHGCPVSFLLGLEGCDIPEFSWIKPVLKADRLVYIGLRDIDAGERRILREQKIKAYSMHDVDKYGIGRVVEMALDHVNPNRDRPIHLSFDVDALDPSVAPSTGTPVRGGLTFREGHYICEAIAETGLLVSLDIMEVNPSLADKDAVKQTVEVGRSLTRSALGETLL</sequence>
<keyword evidence="8 12" id="KW-0378">Hydrolase</keyword>
<gene>
    <name evidence="18" type="primary">Mo00723</name>
    <name evidence="18" type="ORF">E5Q_00723</name>
</gene>
<evidence type="ECO:0000256" key="5">
    <source>
        <dbReference type="ARBA" id="ARBA00022443"/>
    </source>
</evidence>
<feature type="region of interest" description="Disordered" evidence="14">
    <location>
        <begin position="153"/>
        <end position="210"/>
    </location>
</feature>
<dbReference type="Proteomes" id="UP000009131">
    <property type="component" value="Unassembled WGS sequence"/>
</dbReference>
<keyword evidence="7" id="KW-0479">Metal-binding</keyword>
<feature type="domain" description="SH3" evidence="15">
    <location>
        <begin position="501"/>
        <end position="567"/>
    </location>
</feature>
<evidence type="ECO:0000256" key="11">
    <source>
        <dbReference type="PROSITE-ProRule" id="PRU00742"/>
    </source>
</evidence>
<dbReference type="AlphaFoldDB" id="G7DU16"/>
<evidence type="ECO:0000256" key="2">
    <source>
        <dbReference type="ARBA" id="ARBA00005098"/>
    </source>
</evidence>